<dbReference type="Proteomes" id="UP001595478">
    <property type="component" value="Unassembled WGS sequence"/>
</dbReference>
<accession>A0ABV7FU65</accession>
<name>A0ABV7FU65_9ALTE</name>
<evidence type="ECO:0000313" key="3">
    <source>
        <dbReference type="Proteomes" id="UP001595478"/>
    </source>
</evidence>
<evidence type="ECO:0000313" key="2">
    <source>
        <dbReference type="EMBL" id="MFC3122021.1"/>
    </source>
</evidence>
<gene>
    <name evidence="2" type="ORF">ACFOHL_10345</name>
</gene>
<feature type="signal peptide" evidence="1">
    <location>
        <begin position="1"/>
        <end position="19"/>
    </location>
</feature>
<reference evidence="3" key="1">
    <citation type="journal article" date="2019" name="Int. J. Syst. Evol. Microbiol.">
        <title>The Global Catalogue of Microorganisms (GCM) 10K type strain sequencing project: providing services to taxonomists for standard genome sequencing and annotation.</title>
        <authorList>
            <consortium name="The Broad Institute Genomics Platform"/>
            <consortium name="The Broad Institute Genome Sequencing Center for Infectious Disease"/>
            <person name="Wu L."/>
            <person name="Ma J."/>
        </authorList>
    </citation>
    <scope>NUCLEOTIDE SEQUENCE [LARGE SCALE GENOMIC DNA]</scope>
    <source>
        <strain evidence="3">KCTC 52473</strain>
    </source>
</reference>
<comment type="caution">
    <text evidence="2">The sequence shown here is derived from an EMBL/GenBank/DDBJ whole genome shotgun (WGS) entry which is preliminary data.</text>
</comment>
<organism evidence="2 3">
    <name type="scientific">Agaribacter flavus</name>
    <dbReference type="NCBI Taxonomy" id="1902781"/>
    <lineage>
        <taxon>Bacteria</taxon>
        <taxon>Pseudomonadati</taxon>
        <taxon>Pseudomonadota</taxon>
        <taxon>Gammaproteobacteria</taxon>
        <taxon>Alteromonadales</taxon>
        <taxon>Alteromonadaceae</taxon>
        <taxon>Agaribacter</taxon>
    </lineage>
</organism>
<evidence type="ECO:0008006" key="4">
    <source>
        <dbReference type="Google" id="ProtNLM"/>
    </source>
</evidence>
<sequence length="149" mass="17165">MRFTTKTMVLCGAYLFLQACTTMQSAESIFTNDAPKDYSSMYLRGVFNWWEAPDDYRLLAIEEYKYRVTIELIADGQPYDFKVADKIWAHELNCGLKFGNQSVEINDDIDLYCASDSANLQFTPDETAMYTFVLDVSDDEEPILTIQKQ</sequence>
<keyword evidence="1" id="KW-0732">Signal</keyword>
<dbReference type="EMBL" id="JBHRSW010000016">
    <property type="protein sequence ID" value="MFC3122021.1"/>
    <property type="molecule type" value="Genomic_DNA"/>
</dbReference>
<dbReference type="PROSITE" id="PS51257">
    <property type="entry name" value="PROKAR_LIPOPROTEIN"/>
    <property type="match status" value="1"/>
</dbReference>
<protein>
    <recommendedName>
        <fullName evidence="4">Pullulanase</fullName>
    </recommendedName>
</protein>
<proteinExistence type="predicted"/>
<keyword evidence="3" id="KW-1185">Reference proteome</keyword>
<evidence type="ECO:0000256" key="1">
    <source>
        <dbReference type="SAM" id="SignalP"/>
    </source>
</evidence>
<dbReference type="RefSeq" id="WP_376920157.1">
    <property type="nucleotide sequence ID" value="NZ_JBHRSW010000016.1"/>
</dbReference>
<feature type="chain" id="PRO_5045691184" description="Pullulanase" evidence="1">
    <location>
        <begin position="20"/>
        <end position="149"/>
    </location>
</feature>